<evidence type="ECO:0000256" key="2">
    <source>
        <dbReference type="PROSITE-ProRule" id="PRU00176"/>
    </source>
</evidence>
<dbReference type="SMART" id="SM00360">
    <property type="entry name" value="RRM"/>
    <property type="match status" value="1"/>
</dbReference>
<dbReference type="InterPro" id="IPR035979">
    <property type="entry name" value="RBD_domain_sf"/>
</dbReference>
<reference evidence="4 6" key="1">
    <citation type="submission" date="2020-01" db="EMBL/GenBank/DDBJ databases">
        <authorList>
            <consortium name="DOE Joint Genome Institute"/>
            <person name="Haridas S."/>
            <person name="Albert R."/>
            <person name="Binder M."/>
            <person name="Bloem J."/>
            <person name="Labutti K."/>
            <person name="Salamov A."/>
            <person name="Andreopoulos B."/>
            <person name="Baker S.E."/>
            <person name="Barry K."/>
            <person name="Bills G."/>
            <person name="Bluhm B.H."/>
            <person name="Cannon C."/>
            <person name="Castanera R."/>
            <person name="Culley D.E."/>
            <person name="Daum C."/>
            <person name="Ezra D."/>
            <person name="Gonzalez J.B."/>
            <person name="Henrissat B."/>
            <person name="Kuo A."/>
            <person name="Liang C."/>
            <person name="Lipzen A."/>
            <person name="Lutzoni F."/>
            <person name="Magnuson J."/>
            <person name="Mondo S."/>
            <person name="Nolan M."/>
            <person name="Ohm R."/>
            <person name="Pangilinan J."/>
            <person name="Park H.-J."/>
            <person name="Ramirez L."/>
            <person name="Alfaro M."/>
            <person name="Sun H."/>
            <person name="Tritt A."/>
            <person name="Yoshinaga Y."/>
            <person name="Zwiers L.-H."/>
            <person name="Turgeon B.G."/>
            <person name="Goodwin S.B."/>
            <person name="Spatafora J.W."/>
            <person name="Crous P.W."/>
            <person name="Grigoriev I.V."/>
        </authorList>
    </citation>
    <scope>NUCLEOTIDE SEQUENCE</scope>
    <source>
        <strain evidence="4 6">CBS 781.70</strain>
    </source>
</reference>
<dbReference type="Pfam" id="PF00076">
    <property type="entry name" value="RRM_1"/>
    <property type="match status" value="1"/>
</dbReference>
<dbReference type="InterPro" id="IPR000504">
    <property type="entry name" value="RRM_dom"/>
</dbReference>
<dbReference type="InterPro" id="IPR012677">
    <property type="entry name" value="Nucleotide-bd_a/b_plait_sf"/>
</dbReference>
<accession>A0A6G1G575</accession>
<feature type="non-terminal residue" evidence="4">
    <location>
        <position position="1"/>
    </location>
</feature>
<keyword evidence="1 2" id="KW-0694">RNA-binding</keyword>
<dbReference type="PROSITE" id="PS50102">
    <property type="entry name" value="RRM"/>
    <property type="match status" value="1"/>
</dbReference>
<feature type="non-terminal residue" evidence="4">
    <location>
        <position position="74"/>
    </location>
</feature>
<evidence type="ECO:0000259" key="3">
    <source>
        <dbReference type="PROSITE" id="PS50102"/>
    </source>
</evidence>
<evidence type="ECO:0000313" key="4">
    <source>
        <dbReference type="EMBL" id="KAF1813091.1"/>
    </source>
</evidence>
<dbReference type="PANTHER" id="PTHR15481">
    <property type="entry name" value="RIBONUCLEIC ACID BINDING PROTEIN S1"/>
    <property type="match status" value="1"/>
</dbReference>
<evidence type="ECO:0000313" key="5">
    <source>
        <dbReference type="Proteomes" id="UP000504638"/>
    </source>
</evidence>
<proteinExistence type="predicted"/>
<dbReference type="AlphaFoldDB" id="A0A6G1G575"/>
<dbReference type="EMBL" id="ML975156">
    <property type="protein sequence ID" value="KAF1813091.1"/>
    <property type="molecule type" value="Genomic_DNA"/>
</dbReference>
<keyword evidence="5" id="KW-1185">Reference proteome</keyword>
<dbReference type="GO" id="GO:0005737">
    <property type="term" value="C:cytoplasm"/>
    <property type="evidence" value="ECO:0007669"/>
    <property type="project" value="TreeGrafter"/>
</dbReference>
<dbReference type="GO" id="GO:0003723">
    <property type="term" value="F:RNA binding"/>
    <property type="evidence" value="ECO:0007669"/>
    <property type="project" value="UniProtKB-UniRule"/>
</dbReference>
<gene>
    <name evidence="4 6" type="ORF">P152DRAFT_365269</name>
</gene>
<sequence>IVVEKLTKNVNAEHLREIFGAYGSIQELDLPINRQFMTNRGTAYITFNSTGSADTAIANMHEAQLDGAVISVSI</sequence>
<organism evidence="4">
    <name type="scientific">Eremomyces bilateralis CBS 781.70</name>
    <dbReference type="NCBI Taxonomy" id="1392243"/>
    <lineage>
        <taxon>Eukaryota</taxon>
        <taxon>Fungi</taxon>
        <taxon>Dikarya</taxon>
        <taxon>Ascomycota</taxon>
        <taxon>Pezizomycotina</taxon>
        <taxon>Dothideomycetes</taxon>
        <taxon>Dothideomycetes incertae sedis</taxon>
        <taxon>Eremomycetales</taxon>
        <taxon>Eremomycetaceae</taxon>
        <taxon>Eremomyces</taxon>
    </lineage>
</organism>
<protein>
    <recommendedName>
        <fullName evidence="3">RRM domain-containing protein</fullName>
    </recommendedName>
</protein>
<dbReference type="Proteomes" id="UP000504638">
    <property type="component" value="Unplaced"/>
</dbReference>
<feature type="domain" description="RRM" evidence="3">
    <location>
        <begin position="1"/>
        <end position="74"/>
    </location>
</feature>
<dbReference type="SUPFAM" id="SSF54928">
    <property type="entry name" value="RNA-binding domain, RBD"/>
    <property type="match status" value="1"/>
</dbReference>
<dbReference type="PANTHER" id="PTHR15481:SF0">
    <property type="entry name" value="LD23870P-RELATED"/>
    <property type="match status" value="1"/>
</dbReference>
<dbReference type="GO" id="GO:0000398">
    <property type="term" value="P:mRNA splicing, via spliceosome"/>
    <property type="evidence" value="ECO:0007669"/>
    <property type="project" value="TreeGrafter"/>
</dbReference>
<dbReference type="GO" id="GO:0005654">
    <property type="term" value="C:nucleoplasm"/>
    <property type="evidence" value="ECO:0007669"/>
    <property type="project" value="TreeGrafter"/>
</dbReference>
<reference evidence="6" key="2">
    <citation type="submission" date="2020-04" db="EMBL/GenBank/DDBJ databases">
        <authorList>
            <consortium name="NCBI Genome Project"/>
        </authorList>
    </citation>
    <scope>NUCLEOTIDE SEQUENCE</scope>
    <source>
        <strain evidence="6">CBS 781.70</strain>
    </source>
</reference>
<dbReference type="GeneID" id="54415988"/>
<evidence type="ECO:0000256" key="1">
    <source>
        <dbReference type="ARBA" id="ARBA00022884"/>
    </source>
</evidence>
<dbReference type="GO" id="GO:0061574">
    <property type="term" value="C:ASAP complex"/>
    <property type="evidence" value="ECO:0007669"/>
    <property type="project" value="TreeGrafter"/>
</dbReference>
<dbReference type="RefSeq" id="XP_033534722.1">
    <property type="nucleotide sequence ID" value="XM_033675418.1"/>
</dbReference>
<reference evidence="6" key="3">
    <citation type="submission" date="2025-04" db="UniProtKB">
        <authorList>
            <consortium name="RefSeq"/>
        </authorList>
    </citation>
    <scope>IDENTIFICATION</scope>
    <source>
        <strain evidence="6">CBS 781.70</strain>
    </source>
</reference>
<dbReference type="OrthoDB" id="252020at2759"/>
<evidence type="ECO:0000313" key="6">
    <source>
        <dbReference type="RefSeq" id="XP_033534722.1"/>
    </source>
</evidence>
<dbReference type="Gene3D" id="3.30.70.330">
    <property type="match status" value="1"/>
</dbReference>
<name>A0A6G1G575_9PEZI</name>